<evidence type="ECO:0000313" key="3">
    <source>
        <dbReference type="Proteomes" id="UP000487117"/>
    </source>
</evidence>
<organism evidence="2 3">
    <name type="scientific">Stenotrophomonas maltophilia</name>
    <name type="common">Pseudomonas maltophilia</name>
    <name type="synonym">Xanthomonas maltophilia</name>
    <dbReference type="NCBI Taxonomy" id="40324"/>
    <lineage>
        <taxon>Bacteria</taxon>
        <taxon>Pseudomonadati</taxon>
        <taxon>Pseudomonadota</taxon>
        <taxon>Gammaproteobacteria</taxon>
        <taxon>Lysobacterales</taxon>
        <taxon>Lysobacteraceae</taxon>
        <taxon>Stenotrophomonas</taxon>
        <taxon>Stenotrophomonas maltophilia group</taxon>
    </lineage>
</organism>
<gene>
    <name evidence="2" type="ORF">GAK31_01532</name>
</gene>
<accession>A0A7V8JM88</accession>
<name>A0A7V8JM88_STEMA</name>
<feature type="transmembrane region" description="Helical" evidence="1">
    <location>
        <begin position="42"/>
        <end position="62"/>
    </location>
</feature>
<reference evidence="3" key="1">
    <citation type="journal article" date="2020" name="MBio">
        <title>Horizontal gene transfer to a defensive symbiont with a reduced genome amongst a multipartite beetle microbiome.</title>
        <authorList>
            <person name="Waterworth S.C."/>
            <person name="Florez L.V."/>
            <person name="Rees E.R."/>
            <person name="Hertweck C."/>
            <person name="Kaltenpoth M."/>
            <person name="Kwan J.C."/>
        </authorList>
    </citation>
    <scope>NUCLEOTIDE SEQUENCE [LARGE SCALE GENOMIC DNA]</scope>
</reference>
<dbReference type="AlphaFoldDB" id="A0A7V8JM88"/>
<dbReference type="Proteomes" id="UP000487117">
    <property type="component" value="Unassembled WGS sequence"/>
</dbReference>
<protein>
    <recommendedName>
        <fullName evidence="4">Transmembrane protein</fullName>
    </recommendedName>
</protein>
<comment type="caution">
    <text evidence="2">The sequence shown here is derived from an EMBL/GenBank/DDBJ whole genome shotgun (WGS) entry which is preliminary data.</text>
</comment>
<keyword evidence="1" id="KW-0472">Membrane</keyword>
<evidence type="ECO:0000313" key="2">
    <source>
        <dbReference type="EMBL" id="KAF1016048.1"/>
    </source>
</evidence>
<proteinExistence type="predicted"/>
<sequence>MRGNLGLTNGYLKLGIVMSIVGAGLVTASWHGVPPMGAARSMHVSAVLLGGGLLAFAIGCAIKRFGYLMPAE</sequence>
<evidence type="ECO:0008006" key="4">
    <source>
        <dbReference type="Google" id="ProtNLM"/>
    </source>
</evidence>
<keyword evidence="1" id="KW-0812">Transmembrane</keyword>
<evidence type="ECO:0000256" key="1">
    <source>
        <dbReference type="SAM" id="Phobius"/>
    </source>
</evidence>
<dbReference type="EMBL" id="WNDS01000002">
    <property type="protein sequence ID" value="KAF1016048.1"/>
    <property type="molecule type" value="Genomic_DNA"/>
</dbReference>
<feature type="transmembrane region" description="Helical" evidence="1">
    <location>
        <begin position="12"/>
        <end position="30"/>
    </location>
</feature>
<keyword evidence="1" id="KW-1133">Transmembrane helix</keyword>